<dbReference type="PANTHER" id="PTHR33845">
    <property type="entry name" value="C2H2-TYPE DOMAIN-CONTAINING PROTEIN"/>
    <property type="match status" value="1"/>
</dbReference>
<sequence length="1054" mass="119557">MCAPSEMNCSFSCFDTSVCCSSSYESLCDIDRETSDIVLSEVGLLFCQRTKNFSVCNVHLEKILVKNRSKNKSVRCAIPTLLSHHKKTAPRAERNITKDAMMKIHSSTGIVLAIGTPICSNCRKHLSSGKPDEHLEVSVPSEEIPVEPLSEIDYDKNLALNIDGEKREYKRYSSDSCKKLWNDHQKETVTDGESQTESESMCFETGDSQYSEASVCMMDILQRLNSYLATSDVSPVKEKLIPLLSSTDKTKQRCVSKALQCMSAICETICPGEGDSLKDLLFKSVFSAHKPEKSSTLDETALILKDTYNTAETWTLRRQILSVLSRNYSFDEIREMIPDLTKYRFYAAKQHSDEVGCGLPVSRERLTRNKIDIAELEHFIDFIISSDVVKDLPFGMKTMKLTSGEIVNVPNLIRSLAPSSLVNQYIQFCDSENVGHLGRSTMYKILNDCAASVRRCVEGLDYYVAEGGKAFQDLETIIEKLCASSEKKKELKSKLLNGKRYIKSDFKVHIQNENAVPDHCQMFALSDSEKCFSQSCNTQHKHSCEQCIDLADFLAEISTLTQNGTWDNKDSIVFQVENAVEAIKDWKSHAMRARNQEGAKQDLLKNLNENQALITCDWAMKFLPRKFREGQRTGLPSISQDGSVTASVLCDVVHDLTKQVPNIQEVNFFSDNAGCYKNTMMMVALRAELGDKLKTYNFSEAQDGKGPCDRRASHIKACVRRYINEGHDVTSAEEMKQAIDVKQKGSFRVRVVDIVTNLDAEKSQIKPITGITQLHNFSFDVNGITVWKAYGIGEGKRISWDNIGTTEQRTNLLVKVDWTIAAPQLLEEEVMTQEEELIEPNPKKKRRTPYISHMIAQKMAAQELLKLNALEQHIIVGNCDYHNEKTTQDKAKSMYGQKVNSLFHGTRVQLGCNFNDCRTSESVKGWALKGKKKRTVFSQSQVNYMKEKFDIGKVSGRKVDPFQAADEMRQLQEEGKYVFSRKDYLTGQQITAYFSRLALKDRKTDLEDFRSAEEETNKRCLKQEILDSVFYNFDQSQQFLPRIRLNHLVSHVFE</sequence>
<name>A0A6J8EQR0_MYTCO</name>
<gene>
    <name evidence="1" type="ORF">MCOR_53969</name>
</gene>
<dbReference type="AlphaFoldDB" id="A0A6J8EQR0"/>
<evidence type="ECO:0000313" key="1">
    <source>
        <dbReference type="EMBL" id="CAC5421885.1"/>
    </source>
</evidence>
<protein>
    <submittedName>
        <fullName evidence="1">Uncharacterized protein</fullName>
    </submittedName>
</protein>
<accession>A0A6J8EQR0</accession>
<dbReference type="OrthoDB" id="6155036at2759"/>
<reference evidence="1 2" key="1">
    <citation type="submission" date="2020-06" db="EMBL/GenBank/DDBJ databases">
        <authorList>
            <person name="Li R."/>
            <person name="Bekaert M."/>
        </authorList>
    </citation>
    <scope>NUCLEOTIDE SEQUENCE [LARGE SCALE GENOMIC DNA]</scope>
    <source>
        <strain evidence="2">wild</strain>
    </source>
</reference>
<dbReference type="PANTHER" id="PTHR33845:SF1">
    <property type="entry name" value="C2H2-TYPE DOMAIN-CONTAINING PROTEIN"/>
    <property type="match status" value="1"/>
</dbReference>
<dbReference type="Proteomes" id="UP000507470">
    <property type="component" value="Unassembled WGS sequence"/>
</dbReference>
<dbReference type="EMBL" id="CACVKT020009442">
    <property type="protein sequence ID" value="CAC5421885.1"/>
    <property type="molecule type" value="Genomic_DNA"/>
</dbReference>
<organism evidence="1 2">
    <name type="scientific">Mytilus coruscus</name>
    <name type="common">Sea mussel</name>
    <dbReference type="NCBI Taxonomy" id="42192"/>
    <lineage>
        <taxon>Eukaryota</taxon>
        <taxon>Metazoa</taxon>
        <taxon>Spiralia</taxon>
        <taxon>Lophotrochozoa</taxon>
        <taxon>Mollusca</taxon>
        <taxon>Bivalvia</taxon>
        <taxon>Autobranchia</taxon>
        <taxon>Pteriomorphia</taxon>
        <taxon>Mytilida</taxon>
        <taxon>Mytiloidea</taxon>
        <taxon>Mytilidae</taxon>
        <taxon>Mytilinae</taxon>
        <taxon>Mytilus</taxon>
    </lineage>
</organism>
<keyword evidence="2" id="KW-1185">Reference proteome</keyword>
<proteinExistence type="predicted"/>
<evidence type="ECO:0000313" key="2">
    <source>
        <dbReference type="Proteomes" id="UP000507470"/>
    </source>
</evidence>